<dbReference type="InterPro" id="IPR000504">
    <property type="entry name" value="RRM_dom"/>
</dbReference>
<comment type="caution">
    <text evidence="3">The sequence shown here is derived from an EMBL/GenBank/DDBJ whole genome shotgun (WGS) entry which is preliminary data.</text>
</comment>
<dbReference type="AlphaFoldDB" id="A0AAD8GMD9"/>
<evidence type="ECO:0000313" key="3">
    <source>
        <dbReference type="EMBL" id="KAK1351380.1"/>
    </source>
</evidence>
<keyword evidence="4" id="KW-1185">Reference proteome</keyword>
<reference evidence="3" key="2">
    <citation type="submission" date="2023-05" db="EMBL/GenBank/DDBJ databases">
        <authorList>
            <person name="Schelkunov M.I."/>
        </authorList>
    </citation>
    <scope>NUCLEOTIDE SEQUENCE</scope>
    <source>
        <strain evidence="3">Hsosn_3</strain>
        <tissue evidence="3">Leaf</tissue>
    </source>
</reference>
<evidence type="ECO:0000256" key="1">
    <source>
        <dbReference type="SAM" id="MobiDB-lite"/>
    </source>
</evidence>
<dbReference type="InterPro" id="IPR012677">
    <property type="entry name" value="Nucleotide-bd_a/b_plait_sf"/>
</dbReference>
<feature type="compositionally biased region" description="Low complexity" evidence="1">
    <location>
        <begin position="1"/>
        <end position="15"/>
    </location>
</feature>
<sequence length="130" mass="14969">MYPSNSESLISSVSSTDENEKLSCSNGKVSREDWIVEWAKDNNNSLLQIVCSFYSMHFPKRGGEITFKPLEHLQTVKYRRPSDQKNFAFIQFKTQEDAIKALKATKMSKMMDRVMSVEYAIKDDEASRQA</sequence>
<proteinExistence type="predicted"/>
<feature type="region of interest" description="Disordered" evidence="1">
    <location>
        <begin position="1"/>
        <end position="26"/>
    </location>
</feature>
<feature type="domain" description="RRM" evidence="2">
    <location>
        <begin position="74"/>
        <end position="115"/>
    </location>
</feature>
<dbReference type="Proteomes" id="UP001237642">
    <property type="component" value="Unassembled WGS sequence"/>
</dbReference>
<evidence type="ECO:0000313" key="4">
    <source>
        <dbReference type="Proteomes" id="UP001237642"/>
    </source>
</evidence>
<gene>
    <name evidence="3" type="ORF">POM88_054401</name>
</gene>
<dbReference type="EMBL" id="JAUIZM010000041">
    <property type="protein sequence ID" value="KAK1351380.1"/>
    <property type="molecule type" value="Genomic_DNA"/>
</dbReference>
<dbReference type="InterPro" id="IPR035979">
    <property type="entry name" value="RBD_domain_sf"/>
</dbReference>
<name>A0AAD8GMD9_9APIA</name>
<reference evidence="3" key="1">
    <citation type="submission" date="2023-02" db="EMBL/GenBank/DDBJ databases">
        <title>Genome of toxic invasive species Heracleum sosnowskyi carries increased number of genes despite the absence of recent whole-genome duplications.</title>
        <authorList>
            <person name="Schelkunov M."/>
            <person name="Shtratnikova V."/>
            <person name="Makarenko M."/>
            <person name="Klepikova A."/>
            <person name="Omelchenko D."/>
            <person name="Novikova G."/>
            <person name="Obukhova E."/>
            <person name="Bogdanov V."/>
            <person name="Penin A."/>
            <person name="Logacheva M."/>
        </authorList>
    </citation>
    <scope>NUCLEOTIDE SEQUENCE</scope>
    <source>
        <strain evidence="3">Hsosn_3</strain>
        <tissue evidence="3">Leaf</tissue>
    </source>
</reference>
<dbReference type="SUPFAM" id="SSF54928">
    <property type="entry name" value="RNA-binding domain, RBD"/>
    <property type="match status" value="1"/>
</dbReference>
<dbReference type="Pfam" id="PF00076">
    <property type="entry name" value="RRM_1"/>
    <property type="match status" value="1"/>
</dbReference>
<evidence type="ECO:0000259" key="2">
    <source>
        <dbReference type="Pfam" id="PF00076"/>
    </source>
</evidence>
<organism evidence="3 4">
    <name type="scientific">Heracleum sosnowskyi</name>
    <dbReference type="NCBI Taxonomy" id="360622"/>
    <lineage>
        <taxon>Eukaryota</taxon>
        <taxon>Viridiplantae</taxon>
        <taxon>Streptophyta</taxon>
        <taxon>Embryophyta</taxon>
        <taxon>Tracheophyta</taxon>
        <taxon>Spermatophyta</taxon>
        <taxon>Magnoliopsida</taxon>
        <taxon>eudicotyledons</taxon>
        <taxon>Gunneridae</taxon>
        <taxon>Pentapetalae</taxon>
        <taxon>asterids</taxon>
        <taxon>campanulids</taxon>
        <taxon>Apiales</taxon>
        <taxon>Apiaceae</taxon>
        <taxon>Apioideae</taxon>
        <taxon>apioid superclade</taxon>
        <taxon>Tordylieae</taxon>
        <taxon>Tordyliinae</taxon>
        <taxon>Heracleum</taxon>
    </lineage>
</organism>
<dbReference type="Gene3D" id="3.30.70.330">
    <property type="match status" value="1"/>
</dbReference>
<accession>A0AAD8GMD9</accession>
<protein>
    <recommendedName>
        <fullName evidence="2">RRM domain-containing protein</fullName>
    </recommendedName>
</protein>
<dbReference type="GO" id="GO:0003723">
    <property type="term" value="F:RNA binding"/>
    <property type="evidence" value="ECO:0007669"/>
    <property type="project" value="InterPro"/>
</dbReference>